<dbReference type="Proteomes" id="UP001202248">
    <property type="component" value="Unassembled WGS sequence"/>
</dbReference>
<dbReference type="EMBL" id="JAKWBL010000001">
    <property type="protein sequence ID" value="MCH5596422.1"/>
    <property type="molecule type" value="Genomic_DNA"/>
</dbReference>
<dbReference type="SUPFAM" id="SSF49464">
    <property type="entry name" value="Carboxypeptidase regulatory domain-like"/>
    <property type="match status" value="1"/>
</dbReference>
<dbReference type="RefSeq" id="WP_240825118.1">
    <property type="nucleotide sequence ID" value="NZ_JAKWBL010000001.1"/>
</dbReference>
<accession>A0ABS9SDJ0</accession>
<comment type="caution">
    <text evidence="2">The sequence shown here is derived from an EMBL/GenBank/DDBJ whole genome shotgun (WGS) entry which is preliminary data.</text>
</comment>
<evidence type="ECO:0000313" key="2">
    <source>
        <dbReference type="EMBL" id="MCH5596422.1"/>
    </source>
</evidence>
<evidence type="ECO:0000313" key="4">
    <source>
        <dbReference type="Proteomes" id="UP001202248"/>
    </source>
</evidence>
<evidence type="ECO:0000313" key="3">
    <source>
        <dbReference type="EMBL" id="MCH5599491.1"/>
    </source>
</evidence>
<dbReference type="EMBL" id="JAKWBL010000004">
    <property type="protein sequence ID" value="MCH5599491.1"/>
    <property type="molecule type" value="Genomic_DNA"/>
</dbReference>
<feature type="chain" id="PRO_5045032269" evidence="1">
    <location>
        <begin position="22"/>
        <end position="140"/>
    </location>
</feature>
<gene>
    <name evidence="2" type="ORF">MKP09_00035</name>
    <name evidence="3" type="ORF">MKP09_17070</name>
</gene>
<reference evidence="2 4" key="1">
    <citation type="submission" date="2022-02" db="EMBL/GenBank/DDBJ databases">
        <authorList>
            <person name="Min J."/>
        </authorList>
    </citation>
    <scope>NUCLEOTIDE SEQUENCE [LARGE SCALE GENOMIC DNA]</scope>
    <source>
        <strain evidence="2 4">GR10-1</strain>
    </source>
</reference>
<keyword evidence="4" id="KW-1185">Reference proteome</keyword>
<name>A0ABS9SDJ0_9BACT</name>
<dbReference type="Gene3D" id="2.60.40.1120">
    <property type="entry name" value="Carboxypeptidase-like, regulatory domain"/>
    <property type="match status" value="1"/>
</dbReference>
<proteinExistence type="predicted"/>
<protein>
    <submittedName>
        <fullName evidence="2">Carboxypeptidase-like regulatory domain-containing protein</fullName>
    </submittedName>
</protein>
<keyword evidence="1" id="KW-0732">Signal</keyword>
<dbReference type="InterPro" id="IPR008969">
    <property type="entry name" value="CarboxyPept-like_regulatory"/>
</dbReference>
<evidence type="ECO:0000256" key="1">
    <source>
        <dbReference type="SAM" id="SignalP"/>
    </source>
</evidence>
<organism evidence="2 4">
    <name type="scientific">Niabella ginsengisoli</name>
    <dbReference type="NCBI Taxonomy" id="522298"/>
    <lineage>
        <taxon>Bacteria</taxon>
        <taxon>Pseudomonadati</taxon>
        <taxon>Bacteroidota</taxon>
        <taxon>Chitinophagia</taxon>
        <taxon>Chitinophagales</taxon>
        <taxon>Chitinophagaceae</taxon>
        <taxon>Niabella</taxon>
    </lineage>
</organism>
<sequence>MAGCSIIYALLTYLFSFCANAQEKNINGKVVDSIGTEVEGVTINIKGTNRSVNTDAQGAFAISAVKGDMLEVTHVGYITKEVLIDEETSLVITIQQVTSDLEDVVVIGYGTSRKKISQVLLLSLSLIKLLMKIPERFRIF</sequence>
<feature type="signal peptide" evidence="1">
    <location>
        <begin position="1"/>
        <end position="21"/>
    </location>
</feature>
<dbReference type="Pfam" id="PF13715">
    <property type="entry name" value="CarbopepD_reg_2"/>
    <property type="match status" value="1"/>
</dbReference>